<name>X1AGS3_9ZZZZ</name>
<comment type="caution">
    <text evidence="1">The sequence shown here is derived from an EMBL/GenBank/DDBJ whole genome shotgun (WGS) entry which is preliminary data.</text>
</comment>
<feature type="non-terminal residue" evidence="1">
    <location>
        <position position="63"/>
    </location>
</feature>
<sequence length="63" mass="6515">MVLLLVGSVSASDIQGRDNVTIGTDMLTQLYDEVFPSTSQPQKSLDTTSGLALLSSAGLDASV</sequence>
<dbReference type="AlphaFoldDB" id="X1AGS3"/>
<protein>
    <submittedName>
        <fullName evidence="1">Uncharacterized protein</fullName>
    </submittedName>
</protein>
<proteinExistence type="predicted"/>
<evidence type="ECO:0000313" key="1">
    <source>
        <dbReference type="EMBL" id="GAG81154.1"/>
    </source>
</evidence>
<gene>
    <name evidence="1" type="ORF">S01H4_21605</name>
</gene>
<reference evidence="1" key="1">
    <citation type="journal article" date="2014" name="Front. Microbiol.">
        <title>High frequency of phylogenetically diverse reductive dehalogenase-homologous genes in deep subseafloor sedimentary metagenomes.</title>
        <authorList>
            <person name="Kawai M."/>
            <person name="Futagami T."/>
            <person name="Toyoda A."/>
            <person name="Takaki Y."/>
            <person name="Nishi S."/>
            <person name="Hori S."/>
            <person name="Arai W."/>
            <person name="Tsubouchi T."/>
            <person name="Morono Y."/>
            <person name="Uchiyama I."/>
            <person name="Ito T."/>
            <person name="Fujiyama A."/>
            <person name="Inagaki F."/>
            <person name="Takami H."/>
        </authorList>
    </citation>
    <scope>NUCLEOTIDE SEQUENCE</scope>
    <source>
        <strain evidence="1">Expedition CK06-06</strain>
    </source>
</reference>
<organism evidence="1">
    <name type="scientific">marine sediment metagenome</name>
    <dbReference type="NCBI Taxonomy" id="412755"/>
    <lineage>
        <taxon>unclassified sequences</taxon>
        <taxon>metagenomes</taxon>
        <taxon>ecological metagenomes</taxon>
    </lineage>
</organism>
<accession>X1AGS3</accession>
<dbReference type="EMBL" id="BART01009801">
    <property type="protein sequence ID" value="GAG81154.1"/>
    <property type="molecule type" value="Genomic_DNA"/>
</dbReference>